<dbReference type="GO" id="GO:0052816">
    <property type="term" value="F:long-chain fatty acyl-CoA hydrolase activity"/>
    <property type="evidence" value="ECO:0007669"/>
    <property type="project" value="TreeGrafter"/>
</dbReference>
<feature type="compositionally biased region" description="Basic residues" evidence="4">
    <location>
        <begin position="148"/>
        <end position="158"/>
    </location>
</feature>
<protein>
    <submittedName>
        <fullName evidence="6">Acyl-CoA thioesterase</fullName>
    </submittedName>
</protein>
<keyword evidence="7" id="KW-1185">Reference proteome</keyword>
<dbReference type="Gene3D" id="3.10.129.10">
    <property type="entry name" value="Hotdog Thioesterase"/>
    <property type="match status" value="1"/>
</dbReference>
<dbReference type="GO" id="GO:0009062">
    <property type="term" value="P:fatty acid catabolic process"/>
    <property type="evidence" value="ECO:0007669"/>
    <property type="project" value="TreeGrafter"/>
</dbReference>
<feature type="region of interest" description="Disordered" evidence="4">
    <location>
        <begin position="137"/>
        <end position="158"/>
    </location>
</feature>
<evidence type="ECO:0000256" key="3">
    <source>
        <dbReference type="PROSITE-ProRule" id="PRU01106"/>
    </source>
</evidence>
<sequence length="158" mass="17686">MNARPTSYSRTIRTSLVLPPDTNHYDCIFGGKILAYIDEVAGIAAMKHSQNAVVTASFDSVDFLCPVKKGQAITVEAFVTWTGRSAIELFSRVISEELLTGEKKLTATSFITMVAIDEHGHPIHVPPVIPETKFEKELHQTAPERQRSRNRRKKNFSM</sequence>
<organism evidence="6 7">
    <name type="scientific">Ammoniphilus oxalaticus</name>
    <dbReference type="NCBI Taxonomy" id="66863"/>
    <lineage>
        <taxon>Bacteria</taxon>
        <taxon>Bacillati</taxon>
        <taxon>Bacillota</taxon>
        <taxon>Bacilli</taxon>
        <taxon>Bacillales</taxon>
        <taxon>Paenibacillaceae</taxon>
        <taxon>Aneurinibacillus group</taxon>
        <taxon>Ammoniphilus</taxon>
    </lineage>
</organism>
<dbReference type="PROSITE" id="PS51770">
    <property type="entry name" value="HOTDOG_ACOT"/>
    <property type="match status" value="1"/>
</dbReference>
<evidence type="ECO:0000256" key="4">
    <source>
        <dbReference type="SAM" id="MobiDB-lite"/>
    </source>
</evidence>
<dbReference type="PANTHER" id="PTHR11049:SF24">
    <property type="entry name" value="CYTOSOLIC ACYL COENZYME A THIOESTER HYDROLASE"/>
    <property type="match status" value="1"/>
</dbReference>
<dbReference type="AlphaFoldDB" id="A0A419SM75"/>
<dbReference type="GO" id="GO:0005829">
    <property type="term" value="C:cytosol"/>
    <property type="evidence" value="ECO:0007669"/>
    <property type="project" value="TreeGrafter"/>
</dbReference>
<dbReference type="PANTHER" id="PTHR11049">
    <property type="entry name" value="ACYL COENZYME A THIOESTER HYDROLASE"/>
    <property type="match status" value="1"/>
</dbReference>
<name>A0A419SM75_9BACL</name>
<dbReference type="RefSeq" id="WP_120188937.1">
    <property type="nucleotide sequence ID" value="NZ_MCHY01000007.1"/>
</dbReference>
<dbReference type="InterPro" id="IPR029069">
    <property type="entry name" value="HotDog_dom_sf"/>
</dbReference>
<dbReference type="InterPro" id="IPR033120">
    <property type="entry name" value="HOTDOG_ACOT"/>
</dbReference>
<reference evidence="6 7" key="1">
    <citation type="submission" date="2016-08" db="EMBL/GenBank/DDBJ databases">
        <title>Novel Firmicute Genomes.</title>
        <authorList>
            <person name="Poppleton D.I."/>
            <person name="Gribaldo S."/>
        </authorList>
    </citation>
    <scope>NUCLEOTIDE SEQUENCE [LARGE SCALE GENOMIC DNA]</scope>
    <source>
        <strain evidence="6 7">RAOx-1</strain>
    </source>
</reference>
<dbReference type="EMBL" id="MCHY01000007">
    <property type="protein sequence ID" value="RKD25115.1"/>
    <property type="molecule type" value="Genomic_DNA"/>
</dbReference>
<proteinExistence type="inferred from homology"/>
<dbReference type="OrthoDB" id="9791628at2"/>
<comment type="similarity">
    <text evidence="1">Belongs to the acyl coenzyme A hydrolase family.</text>
</comment>
<evidence type="ECO:0000256" key="1">
    <source>
        <dbReference type="ARBA" id="ARBA00010458"/>
    </source>
</evidence>
<dbReference type="GO" id="GO:0006637">
    <property type="term" value="P:acyl-CoA metabolic process"/>
    <property type="evidence" value="ECO:0007669"/>
    <property type="project" value="TreeGrafter"/>
</dbReference>
<dbReference type="SUPFAM" id="SSF54637">
    <property type="entry name" value="Thioesterase/thiol ester dehydrase-isomerase"/>
    <property type="match status" value="1"/>
</dbReference>
<dbReference type="InterPro" id="IPR040170">
    <property type="entry name" value="Cytosol_ACT"/>
</dbReference>
<evidence type="ECO:0000256" key="2">
    <source>
        <dbReference type="ARBA" id="ARBA00022801"/>
    </source>
</evidence>
<gene>
    <name evidence="6" type="ORF">BEP19_04660</name>
</gene>
<dbReference type="Proteomes" id="UP000284219">
    <property type="component" value="Unassembled WGS sequence"/>
</dbReference>
<feature type="domain" description="HotDog ACOT-type" evidence="5">
    <location>
        <begin position="7"/>
        <end position="119"/>
    </location>
</feature>
<accession>A0A419SM75</accession>
<dbReference type="InterPro" id="IPR006683">
    <property type="entry name" value="Thioestr_dom"/>
</dbReference>
<evidence type="ECO:0000313" key="7">
    <source>
        <dbReference type="Proteomes" id="UP000284219"/>
    </source>
</evidence>
<feature type="compositionally biased region" description="Basic and acidic residues" evidence="4">
    <location>
        <begin position="137"/>
        <end position="147"/>
    </location>
</feature>
<dbReference type="Pfam" id="PF03061">
    <property type="entry name" value="4HBT"/>
    <property type="match status" value="1"/>
</dbReference>
<evidence type="ECO:0000259" key="5">
    <source>
        <dbReference type="PROSITE" id="PS51770"/>
    </source>
</evidence>
<dbReference type="CDD" id="cd03442">
    <property type="entry name" value="BFIT_BACH"/>
    <property type="match status" value="1"/>
</dbReference>
<keyword evidence="2 3" id="KW-0378">Hydrolase</keyword>
<evidence type="ECO:0000313" key="6">
    <source>
        <dbReference type="EMBL" id="RKD25115.1"/>
    </source>
</evidence>
<comment type="caution">
    <text evidence="6">The sequence shown here is derived from an EMBL/GenBank/DDBJ whole genome shotgun (WGS) entry which is preliminary data.</text>
</comment>